<keyword evidence="2" id="KW-1185">Reference proteome</keyword>
<evidence type="ECO:0000313" key="1">
    <source>
        <dbReference type="EMBL" id="GLT24221.1"/>
    </source>
</evidence>
<accession>A0ABQ6FHB9</accession>
<dbReference type="RefSeq" id="WP_284189385.1">
    <property type="nucleotide sequence ID" value="NZ_BSPX01000078.1"/>
</dbReference>
<dbReference type="Proteomes" id="UP001157167">
    <property type="component" value="Unassembled WGS sequence"/>
</dbReference>
<protein>
    <recommendedName>
        <fullName evidence="3">DUF4926 domain-containing protein</fullName>
    </recommendedName>
</protein>
<name>A0ABQ6FHB9_9RHOO</name>
<evidence type="ECO:0000313" key="2">
    <source>
        <dbReference type="Proteomes" id="UP001157167"/>
    </source>
</evidence>
<reference evidence="2" key="1">
    <citation type="journal article" date="2019" name="Int. J. Syst. Evol. Microbiol.">
        <title>The Global Catalogue of Microorganisms (GCM) 10K type strain sequencing project: providing services to taxonomists for standard genome sequencing and annotation.</title>
        <authorList>
            <consortium name="The Broad Institute Genomics Platform"/>
            <consortium name="The Broad Institute Genome Sequencing Center for Infectious Disease"/>
            <person name="Wu L."/>
            <person name="Ma J."/>
        </authorList>
    </citation>
    <scope>NUCLEOTIDE SEQUENCE [LARGE SCALE GENOMIC DNA]</scope>
    <source>
        <strain evidence="2">NBRC 102407</strain>
    </source>
</reference>
<comment type="caution">
    <text evidence="1">The sequence shown here is derived from an EMBL/GenBank/DDBJ whole genome shotgun (WGS) entry which is preliminary data.</text>
</comment>
<sequence length="84" mass="9122">MPATTIDHKGTPVAIGDPVRVLDITLDPDLDEDELIMFEDMVGAVCEVERIDPDGTAWVALWWNGDEGTLTTQVGLSPAQMARV</sequence>
<evidence type="ECO:0008006" key="3">
    <source>
        <dbReference type="Google" id="ProtNLM"/>
    </source>
</evidence>
<gene>
    <name evidence="1" type="ORF">GCM10007933_36950</name>
</gene>
<proteinExistence type="predicted"/>
<organism evidence="1 2">
    <name type="scientific">Zoogloea oryzae</name>
    <dbReference type="NCBI Taxonomy" id="310767"/>
    <lineage>
        <taxon>Bacteria</taxon>
        <taxon>Pseudomonadati</taxon>
        <taxon>Pseudomonadota</taxon>
        <taxon>Betaproteobacteria</taxon>
        <taxon>Rhodocyclales</taxon>
        <taxon>Zoogloeaceae</taxon>
        <taxon>Zoogloea</taxon>
    </lineage>
</organism>
<dbReference type="EMBL" id="BSPX01000078">
    <property type="protein sequence ID" value="GLT24221.1"/>
    <property type="molecule type" value="Genomic_DNA"/>
</dbReference>